<keyword evidence="2" id="KW-1185">Reference proteome</keyword>
<name>A0A8X8AVB9_BRACI</name>
<evidence type="ECO:0000313" key="1">
    <source>
        <dbReference type="EMBL" id="KAG2313495.1"/>
    </source>
</evidence>
<dbReference type="Proteomes" id="UP000886595">
    <property type="component" value="Unassembled WGS sequence"/>
</dbReference>
<sequence>MKFEGVGKLNHSYRQCQDVLRRRLAIEEHRSVVTRINNFDPRRRLALRRSTEAADDIFALVVVTRLPRMILVYVNVHRRCFYLRHLRRRLLSETLRSAPPFHSFDFAEGAKL</sequence>
<gene>
    <name evidence="1" type="ORF">Bca52824_025052</name>
</gene>
<protein>
    <submittedName>
        <fullName evidence="1">Uncharacterized protein</fullName>
    </submittedName>
</protein>
<dbReference type="EMBL" id="JAAMPC010000005">
    <property type="protein sequence ID" value="KAG2313495.1"/>
    <property type="molecule type" value="Genomic_DNA"/>
</dbReference>
<reference evidence="1 2" key="1">
    <citation type="submission" date="2020-02" db="EMBL/GenBank/DDBJ databases">
        <authorList>
            <person name="Ma Q."/>
            <person name="Huang Y."/>
            <person name="Song X."/>
            <person name="Pei D."/>
        </authorList>
    </citation>
    <scope>NUCLEOTIDE SEQUENCE [LARGE SCALE GENOMIC DNA]</scope>
    <source>
        <strain evidence="1">Sxm20200214</strain>
        <tissue evidence="1">Leaf</tissue>
    </source>
</reference>
<proteinExistence type="predicted"/>
<comment type="caution">
    <text evidence="1">The sequence shown here is derived from an EMBL/GenBank/DDBJ whole genome shotgun (WGS) entry which is preliminary data.</text>
</comment>
<organism evidence="1 2">
    <name type="scientific">Brassica carinata</name>
    <name type="common">Ethiopian mustard</name>
    <name type="synonym">Abyssinian cabbage</name>
    <dbReference type="NCBI Taxonomy" id="52824"/>
    <lineage>
        <taxon>Eukaryota</taxon>
        <taxon>Viridiplantae</taxon>
        <taxon>Streptophyta</taxon>
        <taxon>Embryophyta</taxon>
        <taxon>Tracheophyta</taxon>
        <taxon>Spermatophyta</taxon>
        <taxon>Magnoliopsida</taxon>
        <taxon>eudicotyledons</taxon>
        <taxon>Gunneridae</taxon>
        <taxon>Pentapetalae</taxon>
        <taxon>rosids</taxon>
        <taxon>malvids</taxon>
        <taxon>Brassicales</taxon>
        <taxon>Brassicaceae</taxon>
        <taxon>Brassiceae</taxon>
        <taxon>Brassica</taxon>
    </lineage>
</organism>
<dbReference type="AlphaFoldDB" id="A0A8X8AVB9"/>
<accession>A0A8X8AVB9</accession>
<evidence type="ECO:0000313" key="2">
    <source>
        <dbReference type="Proteomes" id="UP000886595"/>
    </source>
</evidence>